<feature type="transmembrane region" description="Helical" evidence="6">
    <location>
        <begin position="241"/>
        <end position="263"/>
    </location>
</feature>
<evidence type="ECO:0000256" key="2">
    <source>
        <dbReference type="ARBA" id="ARBA00022475"/>
    </source>
</evidence>
<feature type="transmembrane region" description="Helical" evidence="6">
    <location>
        <begin position="185"/>
        <end position="203"/>
    </location>
</feature>
<dbReference type="RefSeq" id="WP_163359659.1">
    <property type="nucleotide sequence ID" value="NZ_JAFHQV010000005.1"/>
</dbReference>
<dbReference type="Pfam" id="PF05231">
    <property type="entry name" value="MASE1"/>
    <property type="match status" value="1"/>
</dbReference>
<dbReference type="InterPro" id="IPR007895">
    <property type="entry name" value="MASE1"/>
</dbReference>
<dbReference type="AlphaFoldDB" id="A0AAW9E062"/>
<evidence type="ECO:0000256" key="6">
    <source>
        <dbReference type="SAM" id="Phobius"/>
    </source>
</evidence>
<protein>
    <submittedName>
        <fullName evidence="8">MASE1 domain-containing protein</fullName>
    </submittedName>
</protein>
<keyword evidence="5 6" id="KW-0472">Membrane</keyword>
<proteinExistence type="predicted"/>
<keyword evidence="4 6" id="KW-1133">Transmembrane helix</keyword>
<keyword evidence="2" id="KW-1003">Cell membrane</keyword>
<evidence type="ECO:0000256" key="4">
    <source>
        <dbReference type="ARBA" id="ARBA00022989"/>
    </source>
</evidence>
<name>A0AAW9E062_KLEAE</name>
<evidence type="ECO:0000256" key="3">
    <source>
        <dbReference type="ARBA" id="ARBA00022692"/>
    </source>
</evidence>
<evidence type="ECO:0000256" key="5">
    <source>
        <dbReference type="ARBA" id="ARBA00023136"/>
    </source>
</evidence>
<comment type="subcellular location">
    <subcellularLocation>
        <location evidence="1">Cell membrane</location>
        <topology evidence="1">Multi-pass membrane protein</topology>
    </subcellularLocation>
</comment>
<dbReference type="Proteomes" id="UP001279012">
    <property type="component" value="Unassembled WGS sequence"/>
</dbReference>
<dbReference type="EMBL" id="JAWZZT010000005">
    <property type="protein sequence ID" value="MDX7014441.1"/>
    <property type="molecule type" value="Genomic_DNA"/>
</dbReference>
<evidence type="ECO:0000313" key="8">
    <source>
        <dbReference type="EMBL" id="MDX7014441.1"/>
    </source>
</evidence>
<accession>A0AAW9E062</accession>
<evidence type="ECO:0000259" key="7">
    <source>
        <dbReference type="Pfam" id="PF05231"/>
    </source>
</evidence>
<feature type="transmembrane region" description="Helical" evidence="6">
    <location>
        <begin position="39"/>
        <end position="57"/>
    </location>
</feature>
<feature type="transmembrane region" description="Helical" evidence="6">
    <location>
        <begin position="153"/>
        <end position="173"/>
    </location>
</feature>
<gene>
    <name evidence="8" type="ORF">SJ059_08180</name>
</gene>
<keyword evidence="3 6" id="KW-0812">Transmembrane</keyword>
<feature type="domain" description="MASE1" evidence="7">
    <location>
        <begin position="16"/>
        <end position="292"/>
    </location>
</feature>
<feature type="transmembrane region" description="Helical" evidence="6">
    <location>
        <begin position="275"/>
        <end position="293"/>
    </location>
</feature>
<feature type="transmembrane region" description="Helical" evidence="6">
    <location>
        <begin position="12"/>
        <end position="33"/>
    </location>
</feature>
<comment type="caution">
    <text evidence="8">The sequence shown here is derived from an EMBL/GenBank/DDBJ whole genome shotgun (WGS) entry which is preliminary data.</text>
</comment>
<organism evidence="8 9">
    <name type="scientific">Klebsiella aerogenes</name>
    <name type="common">Enterobacter aerogenes</name>
    <dbReference type="NCBI Taxonomy" id="548"/>
    <lineage>
        <taxon>Bacteria</taxon>
        <taxon>Pseudomonadati</taxon>
        <taxon>Pseudomonadota</taxon>
        <taxon>Gammaproteobacteria</taxon>
        <taxon>Enterobacterales</taxon>
        <taxon>Enterobacteriaceae</taxon>
        <taxon>Klebsiella/Raoultella group</taxon>
        <taxon>Klebsiella</taxon>
    </lineage>
</organism>
<dbReference type="GO" id="GO:0005886">
    <property type="term" value="C:plasma membrane"/>
    <property type="evidence" value="ECO:0007669"/>
    <property type="project" value="UniProtKB-SubCell"/>
</dbReference>
<feature type="transmembrane region" description="Helical" evidence="6">
    <location>
        <begin position="215"/>
        <end position="234"/>
    </location>
</feature>
<reference evidence="8" key="1">
    <citation type="submission" date="2023-11" db="EMBL/GenBank/DDBJ databases">
        <title>Detection of rare carbapenemases in Enterobacterales - comparison of two colorimetric and two CIM-based carbapenemase assays.</title>
        <authorList>
            <person name="Schaffarczyk L."/>
            <person name="Noster J."/>
            <person name="Stelzer Y."/>
            <person name="Sattler J."/>
            <person name="Gatermann S."/>
            <person name="Hamprecht A."/>
        </authorList>
    </citation>
    <scope>NUCLEOTIDE SEQUENCE</scope>
    <source>
        <strain evidence="8">CIM-Cont-037</strain>
    </source>
</reference>
<evidence type="ECO:0000313" key="9">
    <source>
        <dbReference type="Proteomes" id="UP001279012"/>
    </source>
</evidence>
<feature type="transmembrane region" description="Helical" evidence="6">
    <location>
        <begin position="118"/>
        <end position="141"/>
    </location>
</feature>
<sequence length="424" mass="46094">MPKRIQIAEKNYLPALIIWPVIYLILAFISLKLDDPQNRVAMVWFPAGTAVSAFLSLPRRFWPAMYIVLFAARAGMDLLMRHSSETSLILSLISVSGDFTVALAVQHYSRGQDDFRKVCVWLISTLIISALAGMAAAGWLSSRHPVSFADTTALWWAANVSGNIVATTILTGLTWEPAWKATGDVVKSLASVLLVAVIAILIFSSPSGEESRAGLIYGLACLPVLLTAVVPVIAGAQAGALAFLALSIVVVSFSWHQTGPFFINGLDPGEPLLLAQGYLSGTAILTIFVRLLLRLPDKLNGPGRKQMHHEETAFRMDIRSGRIDWDLQGTPVLADTVAHLPDRKILLQSVDTAVRQQLTSRWEQAIRGLPVGGSLIFRLTLPGDEHVMICERGLFFLPGTTGGFLVGYWLPASGPVSVIRPEDH</sequence>
<evidence type="ECO:0000256" key="1">
    <source>
        <dbReference type="ARBA" id="ARBA00004651"/>
    </source>
</evidence>